<accession>A0ABU6YUN8</accession>
<dbReference type="Gene3D" id="3.80.10.10">
    <property type="entry name" value="Ribonuclease Inhibitor"/>
    <property type="match status" value="1"/>
</dbReference>
<gene>
    <name evidence="2" type="ORF">PIB30_099696</name>
</gene>
<name>A0ABU6YUN8_9FABA</name>
<proteinExistence type="predicted"/>
<dbReference type="Pfam" id="PF24758">
    <property type="entry name" value="LRR_At5g56370"/>
    <property type="match status" value="1"/>
</dbReference>
<sequence>GLEAKVRLFRRKYGLARRLWLGSRKLNLTRAIDVQHGKDWWRHLWQHLQHFDLVLEEDLDQCDDDEYFTRFAAFVSGVLAQRRVRDIRKFHLFCSYSDKTSFHERSLNNWLLAAIGPQLQDLDLSLYMNSCISMYSCYTVPRGIFSCRSLASLTLDGLLRLENLPSVDLPALKTLTLSIKGTVPMDMIFSGCPVLEDLFLEFNVRNAPKIIVSNSLKRLSVSCGSITLFDEVEVEIDAPALEYLSFKCYVSLSRFTIKNLHNVVEAHIDFCPSSVQGDKDNRVVYIHRLLNALCRAKLLFLDSITMEVGYSILTNILVDLQLLIVGSFL</sequence>
<dbReference type="Proteomes" id="UP001341840">
    <property type="component" value="Unassembled WGS sequence"/>
</dbReference>
<evidence type="ECO:0000259" key="1">
    <source>
        <dbReference type="Pfam" id="PF24758"/>
    </source>
</evidence>
<comment type="caution">
    <text evidence="2">The sequence shown here is derived from an EMBL/GenBank/DDBJ whole genome shotgun (WGS) entry which is preliminary data.</text>
</comment>
<organism evidence="2 3">
    <name type="scientific">Stylosanthes scabra</name>
    <dbReference type="NCBI Taxonomy" id="79078"/>
    <lineage>
        <taxon>Eukaryota</taxon>
        <taxon>Viridiplantae</taxon>
        <taxon>Streptophyta</taxon>
        <taxon>Embryophyta</taxon>
        <taxon>Tracheophyta</taxon>
        <taxon>Spermatophyta</taxon>
        <taxon>Magnoliopsida</taxon>
        <taxon>eudicotyledons</taxon>
        <taxon>Gunneridae</taxon>
        <taxon>Pentapetalae</taxon>
        <taxon>rosids</taxon>
        <taxon>fabids</taxon>
        <taxon>Fabales</taxon>
        <taxon>Fabaceae</taxon>
        <taxon>Papilionoideae</taxon>
        <taxon>50 kb inversion clade</taxon>
        <taxon>dalbergioids sensu lato</taxon>
        <taxon>Dalbergieae</taxon>
        <taxon>Pterocarpus clade</taxon>
        <taxon>Stylosanthes</taxon>
    </lineage>
</organism>
<evidence type="ECO:0000313" key="2">
    <source>
        <dbReference type="EMBL" id="MED6214097.1"/>
    </source>
</evidence>
<dbReference type="EMBL" id="JASCZI010244353">
    <property type="protein sequence ID" value="MED6214097.1"/>
    <property type="molecule type" value="Genomic_DNA"/>
</dbReference>
<dbReference type="PANTHER" id="PTHR31900:SF34">
    <property type="entry name" value="EMB|CAB62440.1-RELATED"/>
    <property type="match status" value="1"/>
</dbReference>
<dbReference type="SUPFAM" id="SSF52058">
    <property type="entry name" value="L domain-like"/>
    <property type="match status" value="1"/>
</dbReference>
<protein>
    <recommendedName>
        <fullName evidence="1">F-box/LRR-repeat protein 15/At3g58940/PEG3-like LRR domain-containing protein</fullName>
    </recommendedName>
</protein>
<reference evidence="2 3" key="1">
    <citation type="journal article" date="2023" name="Plants (Basel)">
        <title>Bridging the Gap: Combining Genomics and Transcriptomics Approaches to Understand Stylosanthes scabra, an Orphan Legume from the Brazilian Caatinga.</title>
        <authorList>
            <person name="Ferreira-Neto J.R.C."/>
            <person name="da Silva M.D."/>
            <person name="Binneck E."/>
            <person name="de Melo N.F."/>
            <person name="da Silva R.H."/>
            <person name="de Melo A.L.T.M."/>
            <person name="Pandolfi V."/>
            <person name="Bustamante F.O."/>
            <person name="Brasileiro-Vidal A.C."/>
            <person name="Benko-Iseppon A.M."/>
        </authorList>
    </citation>
    <scope>NUCLEOTIDE SEQUENCE [LARGE SCALE GENOMIC DNA]</scope>
    <source>
        <tissue evidence="2">Leaves</tissue>
    </source>
</reference>
<dbReference type="InterPro" id="IPR050232">
    <property type="entry name" value="FBL13/AtMIF1-like"/>
</dbReference>
<dbReference type="InterPro" id="IPR055411">
    <property type="entry name" value="LRR_FXL15/At3g58940/PEG3-like"/>
</dbReference>
<feature type="domain" description="F-box/LRR-repeat protein 15/At3g58940/PEG3-like LRR" evidence="1">
    <location>
        <begin position="108"/>
        <end position="246"/>
    </location>
</feature>
<dbReference type="PANTHER" id="PTHR31900">
    <property type="entry name" value="F-BOX/RNI SUPERFAMILY PROTEIN-RELATED"/>
    <property type="match status" value="1"/>
</dbReference>
<evidence type="ECO:0000313" key="3">
    <source>
        <dbReference type="Proteomes" id="UP001341840"/>
    </source>
</evidence>
<feature type="non-terminal residue" evidence="2">
    <location>
        <position position="1"/>
    </location>
</feature>
<keyword evidence="3" id="KW-1185">Reference proteome</keyword>
<dbReference type="InterPro" id="IPR032675">
    <property type="entry name" value="LRR_dom_sf"/>
</dbReference>